<dbReference type="SUPFAM" id="SSF46785">
    <property type="entry name" value="Winged helix' DNA-binding domain"/>
    <property type="match status" value="1"/>
</dbReference>
<evidence type="ECO:0000256" key="1">
    <source>
        <dbReference type="ARBA" id="ARBA00022603"/>
    </source>
</evidence>
<gene>
    <name evidence="7" type="ORF">HU200_023963</name>
</gene>
<dbReference type="PIRSF" id="PIRSF005739">
    <property type="entry name" value="O-mtase"/>
    <property type="match status" value="1"/>
</dbReference>
<protein>
    <recommendedName>
        <fullName evidence="9">O-methyltransferase ZRP4</fullName>
    </recommendedName>
</protein>
<dbReference type="OrthoDB" id="757282at2759"/>
<keyword evidence="2" id="KW-0808">Transferase</keyword>
<dbReference type="InterPro" id="IPR016461">
    <property type="entry name" value="COMT-like"/>
</dbReference>
<dbReference type="InterPro" id="IPR029063">
    <property type="entry name" value="SAM-dependent_MTases_sf"/>
</dbReference>
<sequence length="356" mass="38874">MGSMALNGGSTNQALLDAQLELWHSTFAHIKSMALKSALDLHIADAIHHHGDNGATIPQIVSRVTIHSSKIPCLRRLMRLFVATGVFAVHHPPPSGSRDADADEPMYMLTPTSRLLVGSQNNLTALTALVTHPAMVTPFFELGKWLLHELPDPCIFKRAHGRALSLVNDGMLSDSHFIMDIAISECAHVFGGIGSLVDVGGGLGAAAKAISKAFPGVECSVLDFDHVVAKAPSGTKVRYVVGDMFESVPPADAMFFKWVLHDWGDEECTMILKNCRKAIPPREKGGKVIIIDIVVGAGSSDFRHKEIEALFDIYMMIVNGKERNEQEWKKIFLRAGFSDYKITPVLGVRSIIEVYP</sequence>
<feature type="active site" description="Proton acceptor" evidence="4">
    <location>
        <position position="261"/>
    </location>
</feature>
<evidence type="ECO:0000313" key="7">
    <source>
        <dbReference type="EMBL" id="KAF8719267.1"/>
    </source>
</evidence>
<proteinExistence type="predicted"/>
<dbReference type="GO" id="GO:0008757">
    <property type="term" value="F:S-adenosylmethionine-dependent methyltransferase activity"/>
    <property type="evidence" value="ECO:0007669"/>
    <property type="project" value="UniProtKB-ARBA"/>
</dbReference>
<dbReference type="Gene3D" id="3.40.50.150">
    <property type="entry name" value="Vaccinia Virus protein VP39"/>
    <property type="match status" value="1"/>
</dbReference>
<dbReference type="GO" id="GO:0032259">
    <property type="term" value="P:methylation"/>
    <property type="evidence" value="ECO:0007669"/>
    <property type="project" value="UniProtKB-KW"/>
</dbReference>
<keyword evidence="1" id="KW-0489">Methyltransferase</keyword>
<name>A0A835C1W7_9POAL</name>
<dbReference type="AlphaFoldDB" id="A0A835C1W7"/>
<evidence type="ECO:0008006" key="9">
    <source>
        <dbReference type="Google" id="ProtNLM"/>
    </source>
</evidence>
<dbReference type="SUPFAM" id="SSF53335">
    <property type="entry name" value="S-adenosyl-L-methionine-dependent methyltransferases"/>
    <property type="match status" value="1"/>
</dbReference>
<dbReference type="FunFam" id="3.40.50.150:FF:000057">
    <property type="entry name" value="O-methyltransferase ZRP4"/>
    <property type="match status" value="1"/>
</dbReference>
<dbReference type="Proteomes" id="UP000636709">
    <property type="component" value="Unassembled WGS sequence"/>
</dbReference>
<dbReference type="Pfam" id="PF00891">
    <property type="entry name" value="Methyltransf_2"/>
    <property type="match status" value="1"/>
</dbReference>
<dbReference type="InterPro" id="IPR012967">
    <property type="entry name" value="COMT_dimerisation"/>
</dbReference>
<keyword evidence="8" id="KW-1185">Reference proteome</keyword>
<evidence type="ECO:0000259" key="6">
    <source>
        <dbReference type="Pfam" id="PF08100"/>
    </source>
</evidence>
<dbReference type="GO" id="GO:0046983">
    <property type="term" value="F:protein dimerization activity"/>
    <property type="evidence" value="ECO:0007669"/>
    <property type="project" value="InterPro"/>
</dbReference>
<dbReference type="Pfam" id="PF08100">
    <property type="entry name" value="Dimerisation"/>
    <property type="match status" value="1"/>
</dbReference>
<dbReference type="Gene3D" id="1.10.10.10">
    <property type="entry name" value="Winged helix-like DNA-binding domain superfamily/Winged helix DNA-binding domain"/>
    <property type="match status" value="1"/>
</dbReference>
<feature type="domain" description="O-methyltransferase dimerisation" evidence="6">
    <location>
        <begin position="23"/>
        <end position="118"/>
    </location>
</feature>
<feature type="domain" description="O-methyltransferase C-terminal" evidence="5">
    <location>
        <begin position="141"/>
        <end position="338"/>
    </location>
</feature>
<dbReference type="PANTHER" id="PTHR11746">
    <property type="entry name" value="O-METHYLTRANSFERASE"/>
    <property type="match status" value="1"/>
</dbReference>
<comment type="caution">
    <text evidence="7">The sequence shown here is derived from an EMBL/GenBank/DDBJ whole genome shotgun (WGS) entry which is preliminary data.</text>
</comment>
<dbReference type="EMBL" id="JACEFO010001700">
    <property type="protein sequence ID" value="KAF8719267.1"/>
    <property type="molecule type" value="Genomic_DNA"/>
</dbReference>
<dbReference type="GO" id="GO:0008171">
    <property type="term" value="F:O-methyltransferase activity"/>
    <property type="evidence" value="ECO:0007669"/>
    <property type="project" value="InterPro"/>
</dbReference>
<evidence type="ECO:0000256" key="2">
    <source>
        <dbReference type="ARBA" id="ARBA00022679"/>
    </source>
</evidence>
<evidence type="ECO:0000256" key="3">
    <source>
        <dbReference type="ARBA" id="ARBA00022691"/>
    </source>
</evidence>
<dbReference type="InterPro" id="IPR036388">
    <property type="entry name" value="WH-like_DNA-bd_sf"/>
</dbReference>
<accession>A0A835C1W7</accession>
<dbReference type="PROSITE" id="PS51683">
    <property type="entry name" value="SAM_OMT_II"/>
    <property type="match status" value="1"/>
</dbReference>
<dbReference type="InterPro" id="IPR001077">
    <property type="entry name" value="COMT_C"/>
</dbReference>
<dbReference type="InterPro" id="IPR036390">
    <property type="entry name" value="WH_DNA-bd_sf"/>
</dbReference>
<keyword evidence="3" id="KW-0949">S-adenosyl-L-methionine</keyword>
<evidence type="ECO:0000313" key="8">
    <source>
        <dbReference type="Proteomes" id="UP000636709"/>
    </source>
</evidence>
<evidence type="ECO:0000256" key="4">
    <source>
        <dbReference type="PIRSR" id="PIRSR005739-1"/>
    </source>
</evidence>
<reference evidence="7" key="1">
    <citation type="submission" date="2020-07" db="EMBL/GenBank/DDBJ databases">
        <title>Genome sequence and genetic diversity analysis of an under-domesticated orphan crop, white fonio (Digitaria exilis).</title>
        <authorList>
            <person name="Bennetzen J.L."/>
            <person name="Chen S."/>
            <person name="Ma X."/>
            <person name="Wang X."/>
            <person name="Yssel A.E.J."/>
            <person name="Chaluvadi S.R."/>
            <person name="Johnson M."/>
            <person name="Gangashetty P."/>
            <person name="Hamidou F."/>
            <person name="Sanogo M.D."/>
            <person name="Zwaenepoel A."/>
            <person name="Wallace J."/>
            <person name="Van De Peer Y."/>
            <person name="Van Deynze A."/>
        </authorList>
    </citation>
    <scope>NUCLEOTIDE SEQUENCE</scope>
    <source>
        <tissue evidence="7">Leaves</tissue>
    </source>
</reference>
<organism evidence="7 8">
    <name type="scientific">Digitaria exilis</name>
    <dbReference type="NCBI Taxonomy" id="1010633"/>
    <lineage>
        <taxon>Eukaryota</taxon>
        <taxon>Viridiplantae</taxon>
        <taxon>Streptophyta</taxon>
        <taxon>Embryophyta</taxon>
        <taxon>Tracheophyta</taxon>
        <taxon>Spermatophyta</taxon>
        <taxon>Magnoliopsida</taxon>
        <taxon>Liliopsida</taxon>
        <taxon>Poales</taxon>
        <taxon>Poaceae</taxon>
        <taxon>PACMAD clade</taxon>
        <taxon>Panicoideae</taxon>
        <taxon>Panicodae</taxon>
        <taxon>Paniceae</taxon>
        <taxon>Anthephorinae</taxon>
        <taxon>Digitaria</taxon>
    </lineage>
</organism>
<evidence type="ECO:0000259" key="5">
    <source>
        <dbReference type="Pfam" id="PF00891"/>
    </source>
</evidence>